<dbReference type="SUPFAM" id="SSF53335">
    <property type="entry name" value="S-adenosyl-L-methionine-dependent methyltransferases"/>
    <property type="match status" value="1"/>
</dbReference>
<dbReference type="AlphaFoldDB" id="A0A0D9W2G4"/>
<dbReference type="FunFam" id="1.10.10.10:FF:000357">
    <property type="entry name" value="Caffeic acid 3-O-methyltransferase"/>
    <property type="match status" value="1"/>
</dbReference>
<feature type="domain" description="O-methyltransferase C-terminal" evidence="5">
    <location>
        <begin position="160"/>
        <end position="365"/>
    </location>
</feature>
<dbReference type="InterPro" id="IPR016461">
    <property type="entry name" value="COMT-like"/>
</dbReference>
<proteinExistence type="predicted"/>
<evidence type="ECO:0000313" key="8">
    <source>
        <dbReference type="Proteomes" id="UP000032180"/>
    </source>
</evidence>
<feature type="active site" description="Proton acceptor" evidence="4">
    <location>
        <position position="290"/>
    </location>
</feature>
<dbReference type="HOGENOM" id="CLU_005533_12_1_1"/>
<dbReference type="InterPro" id="IPR001077">
    <property type="entry name" value="COMT_C"/>
</dbReference>
<evidence type="ECO:0000256" key="3">
    <source>
        <dbReference type="ARBA" id="ARBA00022691"/>
    </source>
</evidence>
<reference evidence="7 8" key="1">
    <citation type="submission" date="2012-08" db="EMBL/GenBank/DDBJ databases">
        <title>Oryza genome evolution.</title>
        <authorList>
            <person name="Wing R.A."/>
        </authorList>
    </citation>
    <scope>NUCLEOTIDE SEQUENCE</scope>
</reference>
<reference evidence="7" key="3">
    <citation type="submission" date="2015-04" db="UniProtKB">
        <authorList>
            <consortium name="EnsemblPlants"/>
        </authorList>
    </citation>
    <scope>IDENTIFICATION</scope>
</reference>
<evidence type="ECO:0000259" key="6">
    <source>
        <dbReference type="Pfam" id="PF08100"/>
    </source>
</evidence>
<dbReference type="InterPro" id="IPR036390">
    <property type="entry name" value="WH_DNA-bd_sf"/>
</dbReference>
<sequence>MDKQTNGHAVPCTNGQSVTCRRSTTDAAAEDNEETTCMHAQELVYAFAVTMTLKAAVELGLLDALATDAAAGDNGMTAAELAAQIKAMGKAEAATSVDRVLRFLASFGVVRCSTETGPDGTVLRRYTPAPACRWLTANHGEGSLGPLTVFAVDEDNFSSWHHMAAAVAGGGATPFERAHGLPIFEYMGTNSRLSALFDKAMAKESMIVVNKLLDHSHVFDGVGVLVDVGGGDGSTLGMITSRYKHIKGINFDLPHVISEGPSRPGVENVAGNMFESIPKGDAVYLKWMIHMYSDEDCIKILKNCHRALPANGKVILMQSVLPATPENTRTARDSFTMDMIMLVNFQGGKERTEQEFVKLARDSGFTGPFRLTYIFCNFYALEFTK</sequence>
<dbReference type="Gramene" id="LPERR04G02230.1">
    <property type="protein sequence ID" value="LPERR04G02230.1"/>
    <property type="gene ID" value="LPERR04G02230"/>
</dbReference>
<dbReference type="EnsemblPlants" id="LPERR04G02230.1">
    <property type="protein sequence ID" value="LPERR04G02230.1"/>
    <property type="gene ID" value="LPERR04G02230"/>
</dbReference>
<evidence type="ECO:0008006" key="9">
    <source>
        <dbReference type="Google" id="ProtNLM"/>
    </source>
</evidence>
<dbReference type="GO" id="GO:0046983">
    <property type="term" value="F:protein dimerization activity"/>
    <property type="evidence" value="ECO:0007669"/>
    <property type="project" value="InterPro"/>
</dbReference>
<evidence type="ECO:0000256" key="2">
    <source>
        <dbReference type="ARBA" id="ARBA00022679"/>
    </source>
</evidence>
<keyword evidence="2" id="KW-0808">Transferase</keyword>
<dbReference type="InterPro" id="IPR029063">
    <property type="entry name" value="SAM-dependent_MTases_sf"/>
</dbReference>
<dbReference type="Gene3D" id="3.40.50.150">
    <property type="entry name" value="Vaccinia Virus protein VP39"/>
    <property type="match status" value="1"/>
</dbReference>
<dbReference type="PANTHER" id="PTHR11746">
    <property type="entry name" value="O-METHYLTRANSFERASE"/>
    <property type="match status" value="1"/>
</dbReference>
<dbReference type="SUPFAM" id="SSF46785">
    <property type="entry name" value="Winged helix' DNA-binding domain"/>
    <property type="match status" value="1"/>
</dbReference>
<dbReference type="eggNOG" id="KOG3178">
    <property type="taxonomic scope" value="Eukaryota"/>
</dbReference>
<accession>A0A0D9W2G4</accession>
<dbReference type="PROSITE" id="PS51683">
    <property type="entry name" value="SAM_OMT_II"/>
    <property type="match status" value="1"/>
</dbReference>
<keyword evidence="3" id="KW-0949">S-adenosyl-L-methionine</keyword>
<evidence type="ECO:0000259" key="5">
    <source>
        <dbReference type="Pfam" id="PF00891"/>
    </source>
</evidence>
<dbReference type="Pfam" id="PF08100">
    <property type="entry name" value="Dimerisation"/>
    <property type="match status" value="1"/>
</dbReference>
<dbReference type="GO" id="GO:0032259">
    <property type="term" value="P:methylation"/>
    <property type="evidence" value="ECO:0007669"/>
    <property type="project" value="UniProtKB-KW"/>
</dbReference>
<dbReference type="PIRSF" id="PIRSF005739">
    <property type="entry name" value="O-mtase"/>
    <property type="match status" value="1"/>
</dbReference>
<dbReference type="InterPro" id="IPR012967">
    <property type="entry name" value="COMT_dimerisation"/>
</dbReference>
<dbReference type="STRING" id="77586.A0A0D9W2G4"/>
<dbReference type="InterPro" id="IPR036388">
    <property type="entry name" value="WH-like_DNA-bd_sf"/>
</dbReference>
<organism evidence="7 8">
    <name type="scientific">Leersia perrieri</name>
    <dbReference type="NCBI Taxonomy" id="77586"/>
    <lineage>
        <taxon>Eukaryota</taxon>
        <taxon>Viridiplantae</taxon>
        <taxon>Streptophyta</taxon>
        <taxon>Embryophyta</taxon>
        <taxon>Tracheophyta</taxon>
        <taxon>Spermatophyta</taxon>
        <taxon>Magnoliopsida</taxon>
        <taxon>Liliopsida</taxon>
        <taxon>Poales</taxon>
        <taxon>Poaceae</taxon>
        <taxon>BOP clade</taxon>
        <taxon>Oryzoideae</taxon>
        <taxon>Oryzeae</taxon>
        <taxon>Oryzinae</taxon>
        <taxon>Leersia</taxon>
    </lineage>
</organism>
<feature type="domain" description="O-methyltransferase dimerisation" evidence="6">
    <location>
        <begin position="42"/>
        <end position="137"/>
    </location>
</feature>
<dbReference type="Pfam" id="PF00891">
    <property type="entry name" value="Methyltransf_2"/>
    <property type="match status" value="1"/>
</dbReference>
<dbReference type="Gene3D" id="1.10.10.10">
    <property type="entry name" value="Winged helix-like DNA-binding domain superfamily/Winged helix DNA-binding domain"/>
    <property type="match status" value="1"/>
</dbReference>
<reference evidence="8" key="2">
    <citation type="submission" date="2013-12" db="EMBL/GenBank/DDBJ databases">
        <authorList>
            <person name="Yu Y."/>
            <person name="Lee S."/>
            <person name="de Baynast K."/>
            <person name="Wissotski M."/>
            <person name="Liu L."/>
            <person name="Talag J."/>
            <person name="Goicoechea J."/>
            <person name="Angelova A."/>
            <person name="Jetty R."/>
            <person name="Kudrna D."/>
            <person name="Golser W."/>
            <person name="Rivera L."/>
            <person name="Zhang J."/>
            <person name="Wing R."/>
        </authorList>
    </citation>
    <scope>NUCLEOTIDE SEQUENCE</scope>
</reference>
<name>A0A0D9W2G4_9ORYZ</name>
<evidence type="ECO:0000256" key="1">
    <source>
        <dbReference type="ARBA" id="ARBA00022603"/>
    </source>
</evidence>
<dbReference type="GO" id="GO:0008171">
    <property type="term" value="F:O-methyltransferase activity"/>
    <property type="evidence" value="ECO:0007669"/>
    <property type="project" value="InterPro"/>
</dbReference>
<keyword evidence="1" id="KW-0489">Methyltransferase</keyword>
<protein>
    <recommendedName>
        <fullName evidence="9">O-methyltransferase domain-containing protein</fullName>
    </recommendedName>
</protein>
<dbReference type="Proteomes" id="UP000032180">
    <property type="component" value="Chromosome 4"/>
</dbReference>
<evidence type="ECO:0000256" key="4">
    <source>
        <dbReference type="PIRSR" id="PIRSR005739-1"/>
    </source>
</evidence>
<keyword evidence="8" id="KW-1185">Reference proteome</keyword>
<evidence type="ECO:0000313" key="7">
    <source>
        <dbReference type="EnsemblPlants" id="LPERR04G02230.1"/>
    </source>
</evidence>